<organism evidence="2 3">
    <name type="scientific">Burkholderia territorii</name>
    <dbReference type="NCBI Taxonomy" id="1503055"/>
    <lineage>
        <taxon>Bacteria</taxon>
        <taxon>Pseudomonadati</taxon>
        <taxon>Pseudomonadota</taxon>
        <taxon>Betaproteobacteria</taxon>
        <taxon>Burkholderiales</taxon>
        <taxon>Burkholderiaceae</taxon>
        <taxon>Burkholderia</taxon>
        <taxon>Burkholderia cepacia complex</taxon>
    </lineage>
</organism>
<dbReference type="RefSeq" id="WP_060348434.1">
    <property type="nucleotide sequence ID" value="NZ_LPLZ01000074.1"/>
</dbReference>
<reference evidence="2 3" key="1">
    <citation type="submission" date="2015-11" db="EMBL/GenBank/DDBJ databases">
        <title>Expanding the genomic diversity of Burkholderia species for the development of highly accurate diagnostics.</title>
        <authorList>
            <person name="Sahl J."/>
            <person name="Keim P."/>
            <person name="Wagner D."/>
        </authorList>
    </citation>
    <scope>NUCLEOTIDE SEQUENCE [LARGE SCALE GENOMIC DNA]</scope>
    <source>
        <strain evidence="2 3">MSMB793WGS</strain>
    </source>
</reference>
<comment type="caution">
    <text evidence="2">The sequence shown here is derived from an EMBL/GenBank/DDBJ whole genome shotgun (WGS) entry which is preliminary data.</text>
</comment>
<evidence type="ECO:0000313" key="3">
    <source>
        <dbReference type="Proteomes" id="UP000068016"/>
    </source>
</evidence>
<dbReference type="EMBL" id="LPLZ01000074">
    <property type="protein sequence ID" value="KWN06336.1"/>
    <property type="molecule type" value="Genomic_DNA"/>
</dbReference>
<gene>
    <name evidence="2" type="ORF">WT83_27010</name>
</gene>
<evidence type="ECO:0008006" key="4">
    <source>
        <dbReference type="Google" id="ProtNLM"/>
    </source>
</evidence>
<dbReference type="PROSITE" id="PS51257">
    <property type="entry name" value="PROKAR_LIPOPROTEIN"/>
    <property type="match status" value="1"/>
</dbReference>
<proteinExistence type="predicted"/>
<protein>
    <recommendedName>
        <fullName evidence="4">Lipoprotein</fullName>
    </recommendedName>
</protein>
<accession>A0A108E7W5</accession>
<dbReference type="Proteomes" id="UP000068016">
    <property type="component" value="Unassembled WGS sequence"/>
</dbReference>
<feature type="chain" id="PRO_5007130114" description="Lipoprotein" evidence="1">
    <location>
        <begin position="20"/>
        <end position="84"/>
    </location>
</feature>
<dbReference type="AlphaFoldDB" id="A0A108E7W5"/>
<evidence type="ECO:0000256" key="1">
    <source>
        <dbReference type="SAM" id="SignalP"/>
    </source>
</evidence>
<sequence>MKRNVLFAIVMAMTLSGCASVTGRSVTEGVVSGVLDHFIGPLGSGILVAALHNATRPEPVMIVVKPSAANSDAGEVVAQAKPGI</sequence>
<feature type="signal peptide" evidence="1">
    <location>
        <begin position="1"/>
        <end position="19"/>
    </location>
</feature>
<keyword evidence="1" id="KW-0732">Signal</keyword>
<name>A0A108E7W5_9BURK</name>
<evidence type="ECO:0000313" key="2">
    <source>
        <dbReference type="EMBL" id="KWN06336.1"/>
    </source>
</evidence>